<keyword evidence="1" id="KW-0812">Transmembrane</keyword>
<keyword evidence="1" id="KW-0472">Membrane</keyword>
<dbReference type="EMBL" id="CP022572">
    <property type="protein sequence ID" value="AZU64556.1"/>
    <property type="molecule type" value="Genomic_DNA"/>
</dbReference>
<keyword evidence="1" id="KW-1133">Transmembrane helix</keyword>
<evidence type="ECO:0000313" key="2">
    <source>
        <dbReference type="EMBL" id="AZU64556.1"/>
    </source>
</evidence>
<protein>
    <submittedName>
        <fullName evidence="2">Uncharacterized protein</fullName>
    </submittedName>
</protein>
<feature type="transmembrane region" description="Helical" evidence="1">
    <location>
        <begin position="159"/>
        <end position="176"/>
    </location>
</feature>
<feature type="transmembrane region" description="Helical" evidence="1">
    <location>
        <begin position="96"/>
        <end position="118"/>
    </location>
</feature>
<name>A0A3T0I5A3_9BACI</name>
<evidence type="ECO:0000256" key="1">
    <source>
        <dbReference type="SAM" id="Phobius"/>
    </source>
</evidence>
<keyword evidence="3" id="KW-1185">Reference proteome</keyword>
<accession>A0A3T0I5A3</accession>
<dbReference type="KEGG" id="nmk:CHR53_26850"/>
<feature type="transmembrane region" description="Helical" evidence="1">
    <location>
        <begin position="41"/>
        <end position="58"/>
    </location>
</feature>
<dbReference type="AlphaFoldDB" id="A0A3T0I5A3"/>
<feature type="transmembrane region" description="Helical" evidence="1">
    <location>
        <begin position="125"/>
        <end position="147"/>
    </location>
</feature>
<evidence type="ECO:0000313" key="3">
    <source>
        <dbReference type="Proteomes" id="UP000282892"/>
    </source>
</evidence>
<reference evidence="2 3" key="1">
    <citation type="submission" date="2017-07" db="EMBL/GenBank/DDBJ databases">
        <title>The complete genome sequence of Bacillus mesonae strain H20-5, an efficient strain improving plant abiotic stress resistance.</title>
        <authorList>
            <person name="Kim S.Y."/>
            <person name="Song H."/>
            <person name="Sang M.K."/>
            <person name="Weon H.-Y."/>
            <person name="Song J."/>
        </authorList>
    </citation>
    <scope>NUCLEOTIDE SEQUENCE [LARGE SCALE GENOMIC DNA]</scope>
    <source>
        <strain evidence="2 3">H20-5</strain>
    </source>
</reference>
<gene>
    <name evidence="2" type="ORF">CHR53_26850</name>
</gene>
<feature type="transmembrane region" description="Helical" evidence="1">
    <location>
        <begin position="65"/>
        <end position="84"/>
    </location>
</feature>
<sequence length="191" mass="21895">MSSYGDTGFLMLEGNAIGIRAVFLEQIIKNSEGLDRMLKNIIRSILVLCSIVAAWQLPKKSFIKYLPVTLFSSTVVMIEIFYFTVHKLWKVKGGPAAMMCHVLVLIAGPYFFANLWAFHLSKGKFFLYSLINIVADYIYAFPILAFFRKINFFKIKVSQTMFFALLVTNAFINYAFQKLYEKITFQNETAG</sequence>
<proteinExistence type="predicted"/>
<dbReference type="Proteomes" id="UP000282892">
    <property type="component" value="Chromosome"/>
</dbReference>
<organism evidence="2 3">
    <name type="scientific">Neobacillus mesonae</name>
    <dbReference type="NCBI Taxonomy" id="1193713"/>
    <lineage>
        <taxon>Bacteria</taxon>
        <taxon>Bacillati</taxon>
        <taxon>Bacillota</taxon>
        <taxon>Bacilli</taxon>
        <taxon>Bacillales</taxon>
        <taxon>Bacillaceae</taxon>
        <taxon>Neobacillus</taxon>
    </lineage>
</organism>
<dbReference type="STRING" id="1193713.GCA_001636315_02283"/>